<dbReference type="EMBL" id="CACRZD030000003">
    <property type="protein sequence ID" value="CAA6657184.1"/>
    <property type="molecule type" value="Genomic_DNA"/>
</dbReference>
<organism evidence="1">
    <name type="scientific">Spirodela intermedia</name>
    <name type="common">Intermediate duckweed</name>
    <dbReference type="NCBI Taxonomy" id="51605"/>
    <lineage>
        <taxon>Eukaryota</taxon>
        <taxon>Viridiplantae</taxon>
        <taxon>Streptophyta</taxon>
        <taxon>Embryophyta</taxon>
        <taxon>Tracheophyta</taxon>
        <taxon>Spermatophyta</taxon>
        <taxon>Magnoliopsida</taxon>
        <taxon>Liliopsida</taxon>
        <taxon>Araceae</taxon>
        <taxon>Lemnoideae</taxon>
        <taxon>Spirodela</taxon>
    </lineage>
</organism>
<name>A0A7I8IHI5_SPIIN</name>
<dbReference type="EMBL" id="CACRZD030000079">
    <property type="protein sequence ID" value="CAA6674126.1"/>
    <property type="molecule type" value="Genomic_DNA"/>
</dbReference>
<evidence type="ECO:0000313" key="3">
    <source>
        <dbReference type="Proteomes" id="UP001189122"/>
    </source>
</evidence>
<sequence>MISILVWNCRRIDNMPNQCKLIKLINKHRIGIIALLESMVPTTKAENIRGSLGLDNVWCYPIAKIWLFWADHLLRHVCATPLLCH</sequence>
<evidence type="ECO:0000313" key="2">
    <source>
        <dbReference type="EMBL" id="CAA6674126.1"/>
    </source>
</evidence>
<evidence type="ECO:0000313" key="1">
    <source>
        <dbReference type="EMBL" id="CAA2617488.1"/>
    </source>
</evidence>
<protein>
    <submittedName>
        <fullName evidence="1">Uncharacterized protein</fullName>
    </submittedName>
</protein>
<proteinExistence type="predicted"/>
<dbReference type="Gene3D" id="3.60.10.10">
    <property type="entry name" value="Endonuclease/exonuclease/phosphatase"/>
    <property type="match status" value="1"/>
</dbReference>
<dbReference type="Proteomes" id="UP001189122">
    <property type="component" value="Unassembled WGS sequence"/>
</dbReference>
<dbReference type="AlphaFoldDB" id="A0A7I8IHI5"/>
<accession>A0A7I8IHI5</accession>
<dbReference type="EMBL" id="LR743590">
    <property type="protein sequence ID" value="CAA2617488.1"/>
    <property type="molecule type" value="Genomic_DNA"/>
</dbReference>
<keyword evidence="3" id="KW-1185">Reference proteome</keyword>
<dbReference type="InterPro" id="IPR036691">
    <property type="entry name" value="Endo/exonu/phosph_ase_sf"/>
</dbReference>
<gene>
    <name evidence="1" type="ORF">SI7747_03003654</name>
    <name evidence="2" type="ORF">SI7747_UN020484</name>
</gene>
<reference evidence="1 3" key="1">
    <citation type="submission" date="2019-12" db="EMBL/GenBank/DDBJ databases">
        <authorList>
            <person name="Scholz U."/>
            <person name="Mascher M."/>
            <person name="Fiebig A."/>
        </authorList>
    </citation>
    <scope>NUCLEOTIDE SEQUENCE</scope>
</reference>